<reference evidence="6 7" key="1">
    <citation type="submission" date="2022-11" db="EMBL/GenBank/DDBJ databases">
        <title>Genome Sequencing of Nocardia sp. ON39_IFM12276 and assembly.</title>
        <authorList>
            <person name="Shimojima M."/>
            <person name="Toyokawa M."/>
            <person name="Uesaka K."/>
        </authorList>
    </citation>
    <scope>NUCLEOTIDE SEQUENCE [LARGE SCALE GENOMIC DNA]</scope>
    <source>
        <strain evidence="6 7">IFM 12276</strain>
    </source>
</reference>
<dbReference type="SUPFAM" id="SSF54001">
    <property type="entry name" value="Cysteine proteinases"/>
    <property type="match status" value="1"/>
</dbReference>
<gene>
    <name evidence="6" type="ORF">IFM12276_62910</name>
</gene>
<dbReference type="InterPro" id="IPR000064">
    <property type="entry name" value="NLP_P60_dom"/>
</dbReference>
<dbReference type="Gene3D" id="3.90.1720.10">
    <property type="entry name" value="endopeptidase domain like (from Nostoc punctiforme)"/>
    <property type="match status" value="1"/>
</dbReference>
<dbReference type="PROSITE" id="PS51935">
    <property type="entry name" value="NLPC_P60"/>
    <property type="match status" value="1"/>
</dbReference>
<evidence type="ECO:0000259" key="5">
    <source>
        <dbReference type="PROSITE" id="PS51935"/>
    </source>
</evidence>
<keyword evidence="2" id="KW-0645">Protease</keyword>
<dbReference type="Pfam" id="PF00877">
    <property type="entry name" value="NLPC_P60"/>
    <property type="match status" value="1"/>
</dbReference>
<dbReference type="EMBL" id="AP026978">
    <property type="protein sequence ID" value="BDU03263.1"/>
    <property type="molecule type" value="Genomic_DNA"/>
</dbReference>
<dbReference type="InterPro" id="IPR051794">
    <property type="entry name" value="PG_Endopeptidase_C40"/>
</dbReference>
<proteinExistence type="inferred from homology"/>
<sequence length="219" mass="22890">MGKHSLQRDSRVPNSVKGAIVMGAVAATGAMPAIPAMAATINVPGVGNFDVPQEWEQPVQQLNQQIQQALAAVPAAPAQAPQEVAPQAPNFAPMLPGLFGQQQNNSPGDIALDAARTKVGAQYSWGAAGPRSFDCSGLVQWAFRQAGVELPRTSFEQSHVGAPVAYHDLKPGDIVITNGGGHVGIYAGDNKLLNAVQTGTPVSYTPLRPDMVVTARRIV</sequence>
<keyword evidence="7" id="KW-1185">Reference proteome</keyword>
<feature type="domain" description="NlpC/P60" evidence="5">
    <location>
        <begin position="105"/>
        <end position="219"/>
    </location>
</feature>
<organism evidence="6 7">
    <name type="scientific">Nocardia sputorum</name>
    <dbReference type="NCBI Taxonomy" id="2984338"/>
    <lineage>
        <taxon>Bacteria</taxon>
        <taxon>Bacillati</taxon>
        <taxon>Actinomycetota</taxon>
        <taxon>Actinomycetes</taxon>
        <taxon>Mycobacteriales</taxon>
        <taxon>Nocardiaceae</taxon>
        <taxon>Nocardia</taxon>
    </lineage>
</organism>
<evidence type="ECO:0000313" key="7">
    <source>
        <dbReference type="Proteomes" id="UP001317870"/>
    </source>
</evidence>
<dbReference type="InterPro" id="IPR038765">
    <property type="entry name" value="Papain-like_cys_pep_sf"/>
</dbReference>
<accession>A0ABN6UDZ2</accession>
<evidence type="ECO:0000256" key="2">
    <source>
        <dbReference type="ARBA" id="ARBA00022670"/>
    </source>
</evidence>
<evidence type="ECO:0000256" key="4">
    <source>
        <dbReference type="ARBA" id="ARBA00022807"/>
    </source>
</evidence>
<evidence type="ECO:0000313" key="6">
    <source>
        <dbReference type="EMBL" id="BDU03263.1"/>
    </source>
</evidence>
<evidence type="ECO:0000256" key="1">
    <source>
        <dbReference type="ARBA" id="ARBA00007074"/>
    </source>
</evidence>
<protein>
    <submittedName>
        <fullName evidence="6">Endopeptidase Cgl2188</fullName>
    </submittedName>
</protein>
<dbReference type="PANTHER" id="PTHR47359">
    <property type="entry name" value="PEPTIDOGLYCAN DL-ENDOPEPTIDASE CWLO"/>
    <property type="match status" value="1"/>
</dbReference>
<keyword evidence="3" id="KW-0378">Hydrolase</keyword>
<dbReference type="PANTHER" id="PTHR47359:SF3">
    <property type="entry name" value="NLP_P60 DOMAIN-CONTAINING PROTEIN-RELATED"/>
    <property type="match status" value="1"/>
</dbReference>
<comment type="similarity">
    <text evidence="1">Belongs to the peptidase C40 family.</text>
</comment>
<evidence type="ECO:0000256" key="3">
    <source>
        <dbReference type="ARBA" id="ARBA00022801"/>
    </source>
</evidence>
<dbReference type="Proteomes" id="UP001317870">
    <property type="component" value="Chromosome"/>
</dbReference>
<keyword evidence="4" id="KW-0788">Thiol protease</keyword>
<name>A0ABN6UDZ2_9NOCA</name>